<reference evidence="2" key="1">
    <citation type="journal article" date="2019" name="Int. J. Syst. Evol. Microbiol.">
        <title>The Global Catalogue of Microorganisms (GCM) 10K type strain sequencing project: providing services to taxonomists for standard genome sequencing and annotation.</title>
        <authorList>
            <consortium name="The Broad Institute Genomics Platform"/>
            <consortium name="The Broad Institute Genome Sequencing Center for Infectious Disease"/>
            <person name="Wu L."/>
            <person name="Ma J."/>
        </authorList>
    </citation>
    <scope>NUCLEOTIDE SEQUENCE [LARGE SCALE GENOMIC DNA]</scope>
    <source>
        <strain evidence="2">CCM 7941</strain>
    </source>
</reference>
<feature type="non-terminal residue" evidence="1">
    <location>
        <position position="1"/>
    </location>
</feature>
<protein>
    <recommendedName>
        <fullName evidence="3">Alginate export domain-containing protein</fullName>
    </recommendedName>
</protein>
<comment type="caution">
    <text evidence="1">The sequence shown here is derived from an EMBL/GenBank/DDBJ whole genome shotgun (WGS) entry which is preliminary data.</text>
</comment>
<name>A0ABV7LFR4_9HYPH</name>
<dbReference type="RefSeq" id="WP_376868859.1">
    <property type="nucleotide sequence ID" value="NZ_JBHRUV010000044.1"/>
</dbReference>
<evidence type="ECO:0008006" key="3">
    <source>
        <dbReference type="Google" id="ProtNLM"/>
    </source>
</evidence>
<sequence length="252" mass="27095">APTLRPGAVEILATGTFVTARPPRGATDRAGRAARKDEMELRAEYGLADGVTVLFSPRASLWAERGFREGAAAPAGWRLDAGASALAGARVRLWRGERDVLSFEAAVRAGAVAADVAAPDMRRALEAEARLLWLRGSGGAHPWFVELQAGYRWRHARGRRGGPVEHVGEILLDATFGVRLSGRLLLLAQNFSTFAASGPDQSLHRLQLSAAWTFAPGWTVQAGVQGAWAGGGRAWRDRGVIIGVWRRFDSLP</sequence>
<evidence type="ECO:0000313" key="1">
    <source>
        <dbReference type="EMBL" id="MFC3266510.1"/>
    </source>
</evidence>
<keyword evidence="2" id="KW-1185">Reference proteome</keyword>
<gene>
    <name evidence="1" type="ORF">ACFOEX_09105</name>
</gene>
<organism evidence="1 2">
    <name type="scientific">Camelimonas abortus</name>
    <dbReference type="NCBI Taxonomy" id="1017184"/>
    <lineage>
        <taxon>Bacteria</taxon>
        <taxon>Pseudomonadati</taxon>
        <taxon>Pseudomonadota</taxon>
        <taxon>Alphaproteobacteria</taxon>
        <taxon>Hyphomicrobiales</taxon>
        <taxon>Chelatococcaceae</taxon>
        <taxon>Camelimonas</taxon>
    </lineage>
</organism>
<accession>A0ABV7LFR4</accession>
<dbReference type="Proteomes" id="UP001595536">
    <property type="component" value="Unassembled WGS sequence"/>
</dbReference>
<proteinExistence type="predicted"/>
<evidence type="ECO:0000313" key="2">
    <source>
        <dbReference type="Proteomes" id="UP001595536"/>
    </source>
</evidence>
<dbReference type="EMBL" id="JBHRUV010000044">
    <property type="protein sequence ID" value="MFC3266510.1"/>
    <property type="molecule type" value="Genomic_DNA"/>
</dbReference>